<keyword evidence="6" id="KW-0411">Iron-sulfur</keyword>
<accession>A0A0G0PUS1</accession>
<dbReference type="InterPro" id="IPR006638">
    <property type="entry name" value="Elp3/MiaA/NifB-like_rSAM"/>
</dbReference>
<dbReference type="GO" id="GO:0016765">
    <property type="term" value="F:transferase activity, transferring alkyl or aryl (other than methyl) groups"/>
    <property type="evidence" value="ECO:0007669"/>
    <property type="project" value="InterPro"/>
</dbReference>
<sequence>MPWQMVYTEFYFEEDHLPDMTPEKLREAILDYSRRRRRFGGKDKVRHFQFKPEVVAISMMFDNSYRHLKKISALIKKSNKKTVVVVGGIAATSSCATILKEQKNVDGVCFYEGEIPLLNLVNSEKMLDFLENDISWVTRKSLREGRLPQKSLIKNLDEVVNIDYSFVDVSNYAMREAFSPFADKIKQRKQFFLITSRGCPFNCVFCTHSGDKDKSMRYASVEAVIKHVKFLVSKYGMNVLTIYDDQILLNKERAKEIFRRLAKFNLKIEVPSGLSVAFMDEELIGLMRKAGMDTVFLAIESGSPYVLNEIIHKPLKIGMVKPVVQNLRKHGFWIQGFFVSGLPGERDEHRDETVKFIKEVGLDWSSFSLAAPLRGSDLFKICAENNYIQKGIKIGEFDFNKFIINTAEYSADYVVKKTYLMNLDVNFVNNYRMKNKEYKIAADAFRNVAARYPNHAFAYYYLSKALKVLKKEKESHKAMSKYKEILKNDVSWREYAEYFNLIYNKQ</sequence>
<comment type="cofactor">
    <cofactor evidence="1">
        <name>[4Fe-4S] cluster</name>
        <dbReference type="ChEBI" id="CHEBI:49883"/>
    </cofactor>
</comment>
<evidence type="ECO:0000313" key="9">
    <source>
        <dbReference type="EMBL" id="KKR28866.1"/>
    </source>
</evidence>
<dbReference type="GO" id="GO:0046872">
    <property type="term" value="F:metal ion binding"/>
    <property type="evidence" value="ECO:0007669"/>
    <property type="project" value="UniProtKB-KW"/>
</dbReference>
<feature type="domain" description="B12-binding" evidence="7">
    <location>
        <begin position="1"/>
        <end position="131"/>
    </location>
</feature>
<dbReference type="InterPro" id="IPR001441">
    <property type="entry name" value="UPP_synth-like"/>
</dbReference>
<dbReference type="PROSITE" id="PS51918">
    <property type="entry name" value="RADICAL_SAM"/>
    <property type="match status" value="1"/>
</dbReference>
<dbReference type="Pfam" id="PF02310">
    <property type="entry name" value="B12-binding"/>
    <property type="match status" value="1"/>
</dbReference>
<dbReference type="Pfam" id="PF01255">
    <property type="entry name" value="Prenyltransf"/>
    <property type="match status" value="1"/>
</dbReference>
<dbReference type="SMART" id="SM00729">
    <property type="entry name" value="Elp3"/>
    <property type="match status" value="1"/>
</dbReference>
<dbReference type="SFLD" id="SFLDG01123">
    <property type="entry name" value="methyltransferase_(Class_B)"/>
    <property type="match status" value="1"/>
</dbReference>
<keyword evidence="2" id="KW-0808">Transferase</keyword>
<comment type="caution">
    <text evidence="9">The sequence shown here is derived from an EMBL/GenBank/DDBJ whole genome shotgun (WGS) entry which is preliminary data.</text>
</comment>
<dbReference type="PANTHER" id="PTHR43409">
    <property type="entry name" value="ANAEROBIC MAGNESIUM-PROTOPORPHYRIN IX MONOMETHYL ESTER CYCLASE-RELATED"/>
    <property type="match status" value="1"/>
</dbReference>
<gene>
    <name evidence="9" type="ORF">UT61_C0040G0007</name>
</gene>
<evidence type="ECO:0000256" key="5">
    <source>
        <dbReference type="ARBA" id="ARBA00023004"/>
    </source>
</evidence>
<dbReference type="InterPro" id="IPR006158">
    <property type="entry name" value="Cobalamin-bd"/>
</dbReference>
<proteinExistence type="predicted"/>
<dbReference type="InterPro" id="IPR023404">
    <property type="entry name" value="rSAM_horseshoe"/>
</dbReference>
<dbReference type="EMBL" id="LBXL01000040">
    <property type="protein sequence ID" value="KKR28866.1"/>
    <property type="molecule type" value="Genomic_DNA"/>
</dbReference>
<dbReference type="GO" id="GO:0031419">
    <property type="term" value="F:cobalamin binding"/>
    <property type="evidence" value="ECO:0007669"/>
    <property type="project" value="InterPro"/>
</dbReference>
<evidence type="ECO:0000259" key="7">
    <source>
        <dbReference type="PROSITE" id="PS51332"/>
    </source>
</evidence>
<dbReference type="SFLD" id="SFLDG01082">
    <property type="entry name" value="B12-binding_domain_containing"/>
    <property type="match status" value="1"/>
</dbReference>
<dbReference type="InterPro" id="IPR036424">
    <property type="entry name" value="UPP_synth-like_sf"/>
</dbReference>
<dbReference type="GO" id="GO:0051539">
    <property type="term" value="F:4 iron, 4 sulfur cluster binding"/>
    <property type="evidence" value="ECO:0007669"/>
    <property type="project" value="UniProtKB-KW"/>
</dbReference>
<dbReference type="InterPro" id="IPR051198">
    <property type="entry name" value="BchE-like"/>
</dbReference>
<dbReference type="InterPro" id="IPR058240">
    <property type="entry name" value="rSAM_sf"/>
</dbReference>
<dbReference type="InterPro" id="IPR011990">
    <property type="entry name" value="TPR-like_helical_dom_sf"/>
</dbReference>
<keyword evidence="5" id="KW-0408">Iron</keyword>
<keyword evidence="3" id="KW-0949">S-adenosyl-L-methionine</keyword>
<feature type="domain" description="Radical SAM core" evidence="8">
    <location>
        <begin position="185"/>
        <end position="412"/>
    </location>
</feature>
<name>A0A0G0PUS1_9BACT</name>
<dbReference type="SUPFAM" id="SSF48452">
    <property type="entry name" value="TPR-like"/>
    <property type="match status" value="1"/>
</dbReference>
<evidence type="ECO:0000256" key="3">
    <source>
        <dbReference type="ARBA" id="ARBA00022691"/>
    </source>
</evidence>
<dbReference type="InterPro" id="IPR034466">
    <property type="entry name" value="Methyltransferase_Class_B"/>
</dbReference>
<dbReference type="InterPro" id="IPR007197">
    <property type="entry name" value="rSAM"/>
</dbReference>
<keyword evidence="4" id="KW-0479">Metal-binding</keyword>
<dbReference type="Pfam" id="PF04055">
    <property type="entry name" value="Radical_SAM"/>
    <property type="match status" value="1"/>
</dbReference>
<dbReference type="Gene3D" id="3.80.30.20">
    <property type="entry name" value="tm_1862 like domain"/>
    <property type="match status" value="1"/>
</dbReference>
<evidence type="ECO:0000256" key="6">
    <source>
        <dbReference type="ARBA" id="ARBA00023014"/>
    </source>
</evidence>
<organism evidence="9 10">
    <name type="scientific">Candidatus Woesebacteria bacterium GW2011_GWA1_39_8</name>
    <dbReference type="NCBI Taxonomy" id="1618552"/>
    <lineage>
        <taxon>Bacteria</taxon>
        <taxon>Candidatus Woeseibacteriota</taxon>
    </lineage>
</organism>
<evidence type="ECO:0000313" key="10">
    <source>
        <dbReference type="Proteomes" id="UP000034793"/>
    </source>
</evidence>
<dbReference type="SFLD" id="SFLDS00029">
    <property type="entry name" value="Radical_SAM"/>
    <property type="match status" value="1"/>
</dbReference>
<evidence type="ECO:0000259" key="8">
    <source>
        <dbReference type="PROSITE" id="PS51918"/>
    </source>
</evidence>
<evidence type="ECO:0000256" key="2">
    <source>
        <dbReference type="ARBA" id="ARBA00022679"/>
    </source>
</evidence>
<evidence type="ECO:0000256" key="1">
    <source>
        <dbReference type="ARBA" id="ARBA00001966"/>
    </source>
</evidence>
<dbReference type="PROSITE" id="PS51332">
    <property type="entry name" value="B12_BINDING"/>
    <property type="match status" value="1"/>
</dbReference>
<dbReference type="SUPFAM" id="SSF64005">
    <property type="entry name" value="Undecaprenyl diphosphate synthase"/>
    <property type="match status" value="1"/>
</dbReference>
<reference evidence="9 10" key="1">
    <citation type="journal article" date="2015" name="Nature">
        <title>rRNA introns, odd ribosomes, and small enigmatic genomes across a large radiation of phyla.</title>
        <authorList>
            <person name="Brown C.T."/>
            <person name="Hug L.A."/>
            <person name="Thomas B.C."/>
            <person name="Sharon I."/>
            <person name="Castelle C.J."/>
            <person name="Singh A."/>
            <person name="Wilkins M.J."/>
            <person name="Williams K.H."/>
            <person name="Banfield J.F."/>
        </authorList>
    </citation>
    <scope>NUCLEOTIDE SEQUENCE [LARGE SCALE GENOMIC DNA]</scope>
</reference>
<dbReference type="AlphaFoldDB" id="A0A0G0PUS1"/>
<dbReference type="SUPFAM" id="SSF102114">
    <property type="entry name" value="Radical SAM enzymes"/>
    <property type="match status" value="1"/>
</dbReference>
<protein>
    <submittedName>
        <fullName evidence="9">Radical SAM domain-containing iron-sulfur cluster-binding oxidoreductase</fullName>
    </submittedName>
</protein>
<evidence type="ECO:0000256" key="4">
    <source>
        <dbReference type="ARBA" id="ARBA00022723"/>
    </source>
</evidence>
<dbReference type="Proteomes" id="UP000034793">
    <property type="component" value="Unassembled WGS sequence"/>
</dbReference>
<dbReference type="Gene3D" id="3.40.50.280">
    <property type="entry name" value="Cobalamin-binding domain"/>
    <property type="match status" value="1"/>
</dbReference>
<dbReference type="CDD" id="cd01335">
    <property type="entry name" value="Radical_SAM"/>
    <property type="match status" value="1"/>
</dbReference>